<dbReference type="AlphaFoldDB" id="A0AAD2FJ53"/>
<keyword evidence="2" id="KW-0472">Membrane</keyword>
<name>A0AAD2FJ53_9STRA</name>
<keyword evidence="2" id="KW-1133">Transmembrane helix</keyword>
<dbReference type="Proteomes" id="UP001295423">
    <property type="component" value="Unassembled WGS sequence"/>
</dbReference>
<feature type="compositionally biased region" description="Polar residues" evidence="1">
    <location>
        <begin position="1"/>
        <end position="11"/>
    </location>
</feature>
<keyword evidence="2" id="KW-0812">Transmembrane</keyword>
<feature type="transmembrane region" description="Helical" evidence="2">
    <location>
        <begin position="30"/>
        <end position="50"/>
    </location>
</feature>
<organism evidence="3 4">
    <name type="scientific">Cylindrotheca closterium</name>
    <dbReference type="NCBI Taxonomy" id="2856"/>
    <lineage>
        <taxon>Eukaryota</taxon>
        <taxon>Sar</taxon>
        <taxon>Stramenopiles</taxon>
        <taxon>Ochrophyta</taxon>
        <taxon>Bacillariophyta</taxon>
        <taxon>Bacillariophyceae</taxon>
        <taxon>Bacillariophycidae</taxon>
        <taxon>Bacillariales</taxon>
        <taxon>Bacillariaceae</taxon>
        <taxon>Cylindrotheca</taxon>
    </lineage>
</organism>
<proteinExistence type="predicted"/>
<comment type="caution">
    <text evidence="3">The sequence shown here is derived from an EMBL/GenBank/DDBJ whole genome shotgun (WGS) entry which is preliminary data.</text>
</comment>
<feature type="region of interest" description="Disordered" evidence="1">
    <location>
        <begin position="1"/>
        <end position="21"/>
    </location>
</feature>
<evidence type="ECO:0000313" key="3">
    <source>
        <dbReference type="EMBL" id="CAJ1942828.1"/>
    </source>
</evidence>
<reference evidence="3" key="1">
    <citation type="submission" date="2023-08" db="EMBL/GenBank/DDBJ databases">
        <authorList>
            <person name="Audoor S."/>
            <person name="Bilcke G."/>
        </authorList>
    </citation>
    <scope>NUCLEOTIDE SEQUENCE</scope>
</reference>
<accession>A0AAD2FJ53</accession>
<dbReference type="EMBL" id="CAKOGP040001112">
    <property type="protein sequence ID" value="CAJ1942828.1"/>
    <property type="molecule type" value="Genomic_DNA"/>
</dbReference>
<gene>
    <name evidence="3" type="ORF">CYCCA115_LOCUS8141</name>
</gene>
<evidence type="ECO:0000256" key="2">
    <source>
        <dbReference type="SAM" id="Phobius"/>
    </source>
</evidence>
<evidence type="ECO:0000313" key="4">
    <source>
        <dbReference type="Proteomes" id="UP001295423"/>
    </source>
</evidence>
<protein>
    <submittedName>
        <fullName evidence="3">Uncharacterized protein</fullName>
    </submittedName>
</protein>
<evidence type="ECO:0000256" key="1">
    <source>
        <dbReference type="SAM" id="MobiDB-lite"/>
    </source>
</evidence>
<keyword evidence="4" id="KW-1185">Reference proteome</keyword>
<sequence>MEESAPENNASGIEDETQNPAPSRNLVKSALFALAFWAAIFMMFVGYFAASNLQTRSYYQNQNMDGKKTKRRAKKAYKVSPQSSKLLKHHEALEDLLEAMEDLESSQAAEMEVLKDKMALVQDLQEKIGASVFHSHENVGNGVAPQATHIKKILGTQSISSLSDVETDVGMAIQELEAIIESIAAATDESSHIDLAVLDELLKQEFPERSPSVNNVKCGTKKTTEPKAYVPDDAARKSHLEDMVTILYELLDQRSKEEGKFYPMDGKTLQTSSLQTIRRWLNSKTKSVTSEIVKVAEGTADKDSNADGSCLDEEMVLDLLEGALDGMSQNIDLRNYLRRRAMELDPSAKSIILDADLPEIRPFVPEPKTLQLSRVLDKPILFEVVDWIDKLVEAVGGYNDSVDNYLDSVAGSSRASIGELVMEEVLKKADGVEIPNPKPTIEKVVKRILKKQ</sequence>